<proteinExistence type="predicted"/>
<evidence type="ECO:0000313" key="8">
    <source>
        <dbReference type="Proteomes" id="UP001071230"/>
    </source>
</evidence>
<dbReference type="InterPro" id="IPR036390">
    <property type="entry name" value="WH_DNA-bd_sf"/>
</dbReference>
<organism evidence="6">
    <name type="scientific">Acididesulfobacillus acetoxydans</name>
    <dbReference type="NCBI Taxonomy" id="1561005"/>
    <lineage>
        <taxon>Bacteria</taxon>
        <taxon>Bacillati</taxon>
        <taxon>Bacillota</taxon>
        <taxon>Clostridia</taxon>
        <taxon>Eubacteriales</taxon>
        <taxon>Peptococcaceae</taxon>
        <taxon>Acididesulfobacillus</taxon>
    </lineage>
</organism>
<dbReference type="EMBL" id="LR746496">
    <property type="protein sequence ID" value="CAA7603357.1"/>
    <property type="molecule type" value="Genomic_DNA"/>
</dbReference>
<dbReference type="RefSeq" id="WP_240986574.1">
    <property type="nucleotide sequence ID" value="NZ_CDGJ01000124.1"/>
</dbReference>
<dbReference type="InterPro" id="IPR050397">
    <property type="entry name" value="Env_Response_Regulators"/>
</dbReference>
<sequence length="226" mass="25669">MDFNSALEQNPAVTVSTEESERFMRLAERMTFKAGETIFEEENSARFVYLIETGHIKIFRISPFGTIVTVGIRKSGDVIGIAEVLREMDRCCFAKTIEPSVLWKMDGNKFKELLCCRPQLALKIAATLSNRLREAETTILNLMTFEVDRRLARLLISLAEKGVSPGEKGLKLNIKLTQDEIATMIGTCRQTVTTTLHKFRDQKLIYSSKRNIEITDLENLKRFAGL</sequence>
<keyword evidence="8" id="KW-1185">Reference proteome</keyword>
<dbReference type="AlphaFoldDB" id="A0A8S0Y0P6"/>
<feature type="domain" description="HTH crp-type" evidence="5">
    <location>
        <begin position="145"/>
        <end position="218"/>
    </location>
</feature>
<evidence type="ECO:0000256" key="3">
    <source>
        <dbReference type="ARBA" id="ARBA00023163"/>
    </source>
</evidence>
<dbReference type="KEGG" id="aacx:DEACI_4180"/>
<dbReference type="Pfam" id="PF13545">
    <property type="entry name" value="HTH_Crp_2"/>
    <property type="match status" value="1"/>
</dbReference>
<dbReference type="Gene3D" id="2.60.120.10">
    <property type="entry name" value="Jelly Rolls"/>
    <property type="match status" value="1"/>
</dbReference>
<evidence type="ECO:0000256" key="2">
    <source>
        <dbReference type="ARBA" id="ARBA00023125"/>
    </source>
</evidence>
<dbReference type="InterPro" id="IPR018490">
    <property type="entry name" value="cNMP-bd_dom_sf"/>
</dbReference>
<reference evidence="7" key="1">
    <citation type="submission" date="2014-11" db="EMBL/GenBank/DDBJ databases">
        <authorList>
            <person name="Hornung B.V."/>
        </authorList>
    </citation>
    <scope>NUCLEOTIDE SEQUENCE</scope>
    <source>
        <strain evidence="7">INE</strain>
    </source>
</reference>
<dbReference type="Proteomes" id="UP001071230">
    <property type="component" value="Unassembled WGS sequence"/>
</dbReference>
<name>A0A8S0Y0P6_9FIRM</name>
<dbReference type="InterPro" id="IPR012318">
    <property type="entry name" value="HTH_CRP"/>
</dbReference>
<dbReference type="GO" id="GO:0003677">
    <property type="term" value="F:DNA binding"/>
    <property type="evidence" value="ECO:0007669"/>
    <property type="project" value="UniProtKB-KW"/>
</dbReference>
<dbReference type="GO" id="GO:0003700">
    <property type="term" value="F:DNA-binding transcription factor activity"/>
    <property type="evidence" value="ECO:0007669"/>
    <property type="project" value="TreeGrafter"/>
</dbReference>
<gene>
    <name evidence="7" type="ORF">DEACI_3798</name>
    <name evidence="6" type="ORF">DEACI_4180</name>
</gene>
<dbReference type="PROSITE" id="PS50042">
    <property type="entry name" value="CNMP_BINDING_3"/>
    <property type="match status" value="1"/>
</dbReference>
<evidence type="ECO:0000313" key="6">
    <source>
        <dbReference type="EMBL" id="CAA7603357.1"/>
    </source>
</evidence>
<evidence type="ECO:0000256" key="1">
    <source>
        <dbReference type="ARBA" id="ARBA00023015"/>
    </source>
</evidence>
<evidence type="ECO:0000313" key="7">
    <source>
        <dbReference type="EMBL" id="CEJ09314.1"/>
    </source>
</evidence>
<reference evidence="6" key="2">
    <citation type="submission" date="2020-01" db="EMBL/GenBank/DDBJ databases">
        <authorList>
            <person name="Hornung B."/>
        </authorList>
    </citation>
    <scope>NUCLEOTIDE SEQUENCE</scope>
    <source>
        <strain evidence="6">PacBioINE</strain>
    </source>
</reference>
<keyword evidence="3" id="KW-0804">Transcription</keyword>
<dbReference type="EMBL" id="CDGJ01000124">
    <property type="protein sequence ID" value="CEJ09314.1"/>
    <property type="molecule type" value="Genomic_DNA"/>
</dbReference>
<evidence type="ECO:0000259" key="5">
    <source>
        <dbReference type="PROSITE" id="PS51063"/>
    </source>
</evidence>
<protein>
    <submittedName>
        <fullName evidence="6">RmlC-like jelly roll fold</fullName>
    </submittedName>
    <submittedName>
        <fullName evidence="7">cAMP-binding protein</fullName>
    </submittedName>
</protein>
<dbReference type="CDD" id="cd00038">
    <property type="entry name" value="CAP_ED"/>
    <property type="match status" value="1"/>
</dbReference>
<dbReference type="GO" id="GO:0005829">
    <property type="term" value="C:cytosol"/>
    <property type="evidence" value="ECO:0007669"/>
    <property type="project" value="TreeGrafter"/>
</dbReference>
<dbReference type="PROSITE" id="PS51063">
    <property type="entry name" value="HTH_CRP_2"/>
    <property type="match status" value="1"/>
</dbReference>
<dbReference type="SUPFAM" id="SSF46785">
    <property type="entry name" value="Winged helix' DNA-binding domain"/>
    <property type="match status" value="1"/>
</dbReference>
<feature type="domain" description="Cyclic nucleotide-binding" evidence="4">
    <location>
        <begin position="32"/>
        <end position="114"/>
    </location>
</feature>
<dbReference type="SMART" id="SM00419">
    <property type="entry name" value="HTH_CRP"/>
    <property type="match status" value="1"/>
</dbReference>
<dbReference type="PANTHER" id="PTHR24567:SF26">
    <property type="entry name" value="REGULATORY PROTEIN YEIL"/>
    <property type="match status" value="1"/>
</dbReference>
<dbReference type="InterPro" id="IPR000595">
    <property type="entry name" value="cNMP-bd_dom"/>
</dbReference>
<dbReference type="InterPro" id="IPR014710">
    <property type="entry name" value="RmlC-like_jellyroll"/>
</dbReference>
<dbReference type="Pfam" id="PF00027">
    <property type="entry name" value="cNMP_binding"/>
    <property type="match status" value="1"/>
</dbReference>
<dbReference type="Proteomes" id="UP000836597">
    <property type="component" value="Chromosome"/>
</dbReference>
<accession>A0A8S0Y0P6</accession>
<dbReference type="SMART" id="SM00100">
    <property type="entry name" value="cNMP"/>
    <property type="match status" value="1"/>
</dbReference>
<evidence type="ECO:0000259" key="4">
    <source>
        <dbReference type="PROSITE" id="PS50042"/>
    </source>
</evidence>
<keyword evidence="2" id="KW-0238">DNA-binding</keyword>
<dbReference type="PANTHER" id="PTHR24567">
    <property type="entry name" value="CRP FAMILY TRANSCRIPTIONAL REGULATORY PROTEIN"/>
    <property type="match status" value="1"/>
</dbReference>
<dbReference type="SUPFAM" id="SSF51206">
    <property type="entry name" value="cAMP-binding domain-like"/>
    <property type="match status" value="1"/>
</dbReference>
<keyword evidence="1" id="KW-0805">Transcription regulation</keyword>